<accession>A0AAD6I8E5</accession>
<protein>
    <submittedName>
        <fullName evidence="1">Uncharacterized protein</fullName>
    </submittedName>
</protein>
<reference evidence="1" key="2">
    <citation type="submission" date="2023-01" db="EMBL/GenBank/DDBJ databases">
        <authorList>
            <person name="Petersen C."/>
        </authorList>
    </citation>
    <scope>NUCLEOTIDE SEQUENCE</scope>
    <source>
        <strain evidence="1">IBT 15450</strain>
    </source>
</reference>
<sequence length="72" mass="8105">MYTYHYYKTLAAWLRPEVHPSILLGYNRQRLTASGFDLLSGNYGACGFPLETVSPNNPQTPNSLFKVAPIRS</sequence>
<organism evidence="1 2">
    <name type="scientific">Penicillium canescens</name>
    <dbReference type="NCBI Taxonomy" id="5083"/>
    <lineage>
        <taxon>Eukaryota</taxon>
        <taxon>Fungi</taxon>
        <taxon>Dikarya</taxon>
        <taxon>Ascomycota</taxon>
        <taxon>Pezizomycotina</taxon>
        <taxon>Eurotiomycetes</taxon>
        <taxon>Eurotiomycetidae</taxon>
        <taxon>Eurotiales</taxon>
        <taxon>Aspergillaceae</taxon>
        <taxon>Penicillium</taxon>
    </lineage>
</organism>
<keyword evidence="2" id="KW-1185">Reference proteome</keyword>
<evidence type="ECO:0000313" key="1">
    <source>
        <dbReference type="EMBL" id="KAJ6034961.1"/>
    </source>
</evidence>
<dbReference type="Proteomes" id="UP001219568">
    <property type="component" value="Unassembled WGS sequence"/>
</dbReference>
<evidence type="ECO:0000313" key="2">
    <source>
        <dbReference type="Proteomes" id="UP001219568"/>
    </source>
</evidence>
<comment type="caution">
    <text evidence="1">The sequence shown here is derived from an EMBL/GenBank/DDBJ whole genome shotgun (WGS) entry which is preliminary data.</text>
</comment>
<gene>
    <name evidence="1" type="ORF">N7460_009136</name>
</gene>
<dbReference type="EMBL" id="JAQJZL010000010">
    <property type="protein sequence ID" value="KAJ6034961.1"/>
    <property type="molecule type" value="Genomic_DNA"/>
</dbReference>
<proteinExistence type="predicted"/>
<name>A0AAD6I8E5_PENCN</name>
<dbReference type="AlphaFoldDB" id="A0AAD6I8E5"/>
<reference evidence="1" key="1">
    <citation type="journal article" date="2023" name="IMA Fungus">
        <title>Comparative genomic study of the Penicillium genus elucidates a diverse pangenome and 15 lateral gene transfer events.</title>
        <authorList>
            <person name="Petersen C."/>
            <person name="Sorensen T."/>
            <person name="Nielsen M.R."/>
            <person name="Sondergaard T.E."/>
            <person name="Sorensen J.L."/>
            <person name="Fitzpatrick D.A."/>
            <person name="Frisvad J.C."/>
            <person name="Nielsen K.L."/>
        </authorList>
    </citation>
    <scope>NUCLEOTIDE SEQUENCE</scope>
    <source>
        <strain evidence="1">IBT 15450</strain>
    </source>
</reference>